<dbReference type="InterPro" id="IPR052521">
    <property type="entry name" value="Cell_div_SPOR-domain"/>
</dbReference>
<feature type="compositionally biased region" description="Low complexity" evidence="1">
    <location>
        <begin position="83"/>
        <end position="101"/>
    </location>
</feature>
<protein>
    <submittedName>
        <fullName evidence="3">SPOR domain-containing protein</fullName>
    </submittedName>
</protein>
<dbReference type="Proteomes" id="UP001595617">
    <property type="component" value="Unassembled WGS sequence"/>
</dbReference>
<sequence>MDNTQKKRMVGALVLSVFLLLALPVLFTGQGRLPEARITDIPPVPAMPAPTAGALDPAAQAEARAQLERRVDELLGVPEDAESSTSTSSTASPPQAALEPSSAEERSSEAATSITTVPRTDTPVARAESGEIVAWSVQMGSFRQADNARRLLEQLRTAGYEAYTKQSVLSDGSVLTQVMVGPDVDQERARQRKDILAEEFGLPTLVVRFQP</sequence>
<proteinExistence type="predicted"/>
<dbReference type="PANTHER" id="PTHR38687:SF1">
    <property type="entry name" value="CELL DIVISION PROTEIN DEDD"/>
    <property type="match status" value="1"/>
</dbReference>
<evidence type="ECO:0000259" key="2">
    <source>
        <dbReference type="PROSITE" id="PS51724"/>
    </source>
</evidence>
<dbReference type="SUPFAM" id="SSF110997">
    <property type="entry name" value="Sporulation related repeat"/>
    <property type="match status" value="1"/>
</dbReference>
<evidence type="ECO:0000313" key="4">
    <source>
        <dbReference type="Proteomes" id="UP001595617"/>
    </source>
</evidence>
<evidence type="ECO:0000313" key="3">
    <source>
        <dbReference type="EMBL" id="MFC3852795.1"/>
    </source>
</evidence>
<accession>A0ABV8A0A0</accession>
<dbReference type="PROSITE" id="PS51724">
    <property type="entry name" value="SPOR"/>
    <property type="match status" value="1"/>
</dbReference>
<dbReference type="EMBL" id="JBHRYR010000003">
    <property type="protein sequence ID" value="MFC3852795.1"/>
    <property type="molecule type" value="Genomic_DNA"/>
</dbReference>
<reference evidence="4" key="1">
    <citation type="journal article" date="2019" name="Int. J. Syst. Evol. Microbiol.">
        <title>The Global Catalogue of Microorganisms (GCM) 10K type strain sequencing project: providing services to taxonomists for standard genome sequencing and annotation.</title>
        <authorList>
            <consortium name="The Broad Institute Genomics Platform"/>
            <consortium name="The Broad Institute Genome Sequencing Center for Infectious Disease"/>
            <person name="Wu L."/>
            <person name="Ma J."/>
        </authorList>
    </citation>
    <scope>NUCLEOTIDE SEQUENCE [LARGE SCALE GENOMIC DNA]</scope>
    <source>
        <strain evidence="4">IBRC 10765</strain>
    </source>
</reference>
<dbReference type="RefSeq" id="WP_380695339.1">
    <property type="nucleotide sequence ID" value="NZ_JBHRYR010000003.1"/>
</dbReference>
<gene>
    <name evidence="3" type="ORF">ACFOOG_08115</name>
</gene>
<feature type="compositionally biased region" description="Low complexity" evidence="1">
    <location>
        <begin position="54"/>
        <end position="64"/>
    </location>
</feature>
<name>A0ABV8A0A0_9GAMM</name>
<keyword evidence="4" id="KW-1185">Reference proteome</keyword>
<feature type="region of interest" description="Disordered" evidence="1">
    <location>
        <begin position="40"/>
        <end position="124"/>
    </location>
</feature>
<organism evidence="3 4">
    <name type="scientific">Saccharospirillum mangrovi</name>
    <dbReference type="NCBI Taxonomy" id="2161747"/>
    <lineage>
        <taxon>Bacteria</taxon>
        <taxon>Pseudomonadati</taxon>
        <taxon>Pseudomonadota</taxon>
        <taxon>Gammaproteobacteria</taxon>
        <taxon>Oceanospirillales</taxon>
        <taxon>Saccharospirillaceae</taxon>
        <taxon>Saccharospirillum</taxon>
    </lineage>
</organism>
<dbReference type="Pfam" id="PF05036">
    <property type="entry name" value="SPOR"/>
    <property type="match status" value="1"/>
</dbReference>
<dbReference type="Gene3D" id="3.30.70.1070">
    <property type="entry name" value="Sporulation related repeat"/>
    <property type="match status" value="1"/>
</dbReference>
<dbReference type="InterPro" id="IPR036680">
    <property type="entry name" value="SPOR-like_sf"/>
</dbReference>
<feature type="domain" description="SPOR" evidence="2">
    <location>
        <begin position="129"/>
        <end position="209"/>
    </location>
</feature>
<evidence type="ECO:0000256" key="1">
    <source>
        <dbReference type="SAM" id="MobiDB-lite"/>
    </source>
</evidence>
<dbReference type="InterPro" id="IPR007730">
    <property type="entry name" value="SPOR-like_dom"/>
</dbReference>
<dbReference type="PANTHER" id="PTHR38687">
    <property type="entry name" value="CELL DIVISION PROTEIN DEDD-RELATED"/>
    <property type="match status" value="1"/>
</dbReference>
<comment type="caution">
    <text evidence="3">The sequence shown here is derived from an EMBL/GenBank/DDBJ whole genome shotgun (WGS) entry which is preliminary data.</text>
</comment>